<dbReference type="AlphaFoldDB" id="A0A9D3XL97"/>
<proteinExistence type="predicted"/>
<accession>A0A9D3XL97</accession>
<dbReference type="EMBL" id="JAHDVG010000468">
    <property type="protein sequence ID" value="KAH1181727.1"/>
    <property type="molecule type" value="Genomic_DNA"/>
</dbReference>
<keyword evidence="1" id="KW-0472">Membrane</keyword>
<reference evidence="2" key="1">
    <citation type="submission" date="2021-09" db="EMBL/GenBank/DDBJ databases">
        <title>The genome of Mauremys mutica provides insights into the evolution of semi-aquatic lifestyle.</title>
        <authorList>
            <person name="Gong S."/>
            <person name="Gao Y."/>
        </authorList>
    </citation>
    <scope>NUCLEOTIDE SEQUENCE</scope>
    <source>
        <strain evidence="2">MM-2020</strain>
        <tissue evidence="2">Muscle</tissue>
    </source>
</reference>
<keyword evidence="1" id="KW-0812">Transmembrane</keyword>
<evidence type="ECO:0000313" key="3">
    <source>
        <dbReference type="Proteomes" id="UP000827986"/>
    </source>
</evidence>
<evidence type="ECO:0000313" key="2">
    <source>
        <dbReference type="EMBL" id="KAH1181727.1"/>
    </source>
</evidence>
<keyword evidence="3" id="KW-1185">Reference proteome</keyword>
<protein>
    <submittedName>
        <fullName evidence="2">Uncharacterized protein</fullName>
    </submittedName>
</protein>
<name>A0A9D3XL97_9SAUR</name>
<sequence>MLALVEGLLRTTEWRNQKRERVCVAGGFIGDVLMDNFKVRNEKMHYYDLADNGRKKNLRDKSIGYNLAFFIYFLFHSIITICHQCRAVSFRVGASLLCSLECLCEFLHDDCAEKFC</sequence>
<evidence type="ECO:0000256" key="1">
    <source>
        <dbReference type="SAM" id="Phobius"/>
    </source>
</evidence>
<comment type="caution">
    <text evidence="2">The sequence shown here is derived from an EMBL/GenBank/DDBJ whole genome shotgun (WGS) entry which is preliminary data.</text>
</comment>
<organism evidence="2 3">
    <name type="scientific">Mauremys mutica</name>
    <name type="common">yellowpond turtle</name>
    <dbReference type="NCBI Taxonomy" id="74926"/>
    <lineage>
        <taxon>Eukaryota</taxon>
        <taxon>Metazoa</taxon>
        <taxon>Chordata</taxon>
        <taxon>Craniata</taxon>
        <taxon>Vertebrata</taxon>
        <taxon>Euteleostomi</taxon>
        <taxon>Archelosauria</taxon>
        <taxon>Testudinata</taxon>
        <taxon>Testudines</taxon>
        <taxon>Cryptodira</taxon>
        <taxon>Durocryptodira</taxon>
        <taxon>Testudinoidea</taxon>
        <taxon>Geoemydidae</taxon>
        <taxon>Geoemydinae</taxon>
        <taxon>Mauremys</taxon>
    </lineage>
</organism>
<keyword evidence="1" id="KW-1133">Transmembrane helix</keyword>
<gene>
    <name evidence="2" type="ORF">KIL84_005453</name>
</gene>
<feature type="transmembrane region" description="Helical" evidence="1">
    <location>
        <begin position="63"/>
        <end position="81"/>
    </location>
</feature>
<dbReference type="Proteomes" id="UP000827986">
    <property type="component" value="Unassembled WGS sequence"/>
</dbReference>